<accession>A0ABW3D4K4</accession>
<name>A0ABW3D4K4_9FLAO</name>
<dbReference type="GO" id="GO:0016757">
    <property type="term" value="F:glycosyltransferase activity"/>
    <property type="evidence" value="ECO:0007669"/>
    <property type="project" value="UniProtKB-KW"/>
</dbReference>
<reference evidence="3" key="1">
    <citation type="journal article" date="2019" name="Int. J. Syst. Evol. Microbiol.">
        <title>The Global Catalogue of Microorganisms (GCM) 10K type strain sequencing project: providing services to taxonomists for standard genome sequencing and annotation.</title>
        <authorList>
            <consortium name="The Broad Institute Genomics Platform"/>
            <consortium name="The Broad Institute Genome Sequencing Center for Infectious Disease"/>
            <person name="Wu L."/>
            <person name="Ma J."/>
        </authorList>
    </citation>
    <scope>NUCLEOTIDE SEQUENCE [LARGE SCALE GENOMIC DNA]</scope>
    <source>
        <strain evidence="3">CCUG 62952</strain>
    </source>
</reference>
<evidence type="ECO:0000313" key="2">
    <source>
        <dbReference type="EMBL" id="MFD0864094.1"/>
    </source>
</evidence>
<feature type="domain" description="Glycosyltransferase 2-like" evidence="1">
    <location>
        <begin position="4"/>
        <end position="169"/>
    </location>
</feature>
<keyword evidence="3" id="KW-1185">Reference proteome</keyword>
<dbReference type="RefSeq" id="WP_386411088.1">
    <property type="nucleotide sequence ID" value="NZ_JBHTJH010000025.1"/>
</dbReference>
<dbReference type="PANTHER" id="PTHR22916:SF3">
    <property type="entry name" value="UDP-GLCNAC:BETAGAL BETA-1,3-N-ACETYLGLUCOSAMINYLTRANSFERASE-LIKE PROTEIN 1"/>
    <property type="match status" value="1"/>
</dbReference>
<evidence type="ECO:0000313" key="3">
    <source>
        <dbReference type="Proteomes" id="UP001596978"/>
    </source>
</evidence>
<sequence length="309" mass="36615">MVDIWMVTYNHAPFIEKAIESIVCQETNFSYKIIVGDDHSTDGTQELLLQLKKKYPNKLQLILRDKNIGPAKNAIDVYKSCTAKYIAMCEGDDYWTHPNKLQKQFDFLESDDLAVGCFHDSVVVDKENSIIAHSYFDNNGKFEFDQTMALKELQSSYATSSLMFKREALMNEMELFQEMPSDFMLDFFLTEKGTLHYIEENMSAYRLHSAGIWQGKNDRQNLAVHLKRYKYLYEIEKYKKRHGTFLRSEIFSHYQVLHKLAGSKEEKMKLEREKNEYINFKYLDTYPQIWQRLKKAFRYRLKAVGIIRK</sequence>
<gene>
    <name evidence="2" type="ORF">ACFQ1M_17905</name>
</gene>
<dbReference type="Proteomes" id="UP001596978">
    <property type="component" value="Unassembled WGS sequence"/>
</dbReference>
<dbReference type="EC" id="2.4.-.-" evidence="2"/>
<dbReference type="EMBL" id="JBHTJH010000025">
    <property type="protein sequence ID" value="MFD0864094.1"/>
    <property type="molecule type" value="Genomic_DNA"/>
</dbReference>
<keyword evidence="2" id="KW-0808">Transferase</keyword>
<keyword evidence="2" id="KW-0328">Glycosyltransferase</keyword>
<dbReference type="Pfam" id="PF00535">
    <property type="entry name" value="Glycos_transf_2"/>
    <property type="match status" value="1"/>
</dbReference>
<proteinExistence type="predicted"/>
<dbReference type="PANTHER" id="PTHR22916">
    <property type="entry name" value="GLYCOSYLTRANSFERASE"/>
    <property type="match status" value="1"/>
</dbReference>
<dbReference type="InterPro" id="IPR029044">
    <property type="entry name" value="Nucleotide-diphossugar_trans"/>
</dbReference>
<dbReference type="InterPro" id="IPR001173">
    <property type="entry name" value="Glyco_trans_2-like"/>
</dbReference>
<dbReference type="Gene3D" id="3.90.550.10">
    <property type="entry name" value="Spore Coat Polysaccharide Biosynthesis Protein SpsA, Chain A"/>
    <property type="match status" value="1"/>
</dbReference>
<evidence type="ECO:0000259" key="1">
    <source>
        <dbReference type="Pfam" id="PF00535"/>
    </source>
</evidence>
<comment type="caution">
    <text evidence="2">The sequence shown here is derived from an EMBL/GenBank/DDBJ whole genome shotgun (WGS) entry which is preliminary data.</text>
</comment>
<protein>
    <submittedName>
        <fullName evidence="2">Glycosyltransferase</fullName>
        <ecNumber evidence="2">2.4.-.-</ecNumber>
    </submittedName>
</protein>
<organism evidence="2 3">
    <name type="scientific">Sungkyunkwania multivorans</name>
    <dbReference type="NCBI Taxonomy" id="1173618"/>
    <lineage>
        <taxon>Bacteria</taxon>
        <taxon>Pseudomonadati</taxon>
        <taxon>Bacteroidota</taxon>
        <taxon>Flavobacteriia</taxon>
        <taxon>Flavobacteriales</taxon>
        <taxon>Flavobacteriaceae</taxon>
        <taxon>Sungkyunkwania</taxon>
    </lineage>
</organism>
<dbReference type="SUPFAM" id="SSF53448">
    <property type="entry name" value="Nucleotide-diphospho-sugar transferases"/>
    <property type="match status" value="1"/>
</dbReference>